<dbReference type="InterPro" id="IPR050250">
    <property type="entry name" value="Macrolide_Exporter_MacB"/>
</dbReference>
<keyword evidence="3 6" id="KW-0812">Transmembrane</keyword>
<feature type="transmembrane region" description="Helical" evidence="6">
    <location>
        <begin position="709"/>
        <end position="737"/>
    </location>
</feature>
<evidence type="ECO:0000259" key="7">
    <source>
        <dbReference type="Pfam" id="PF02687"/>
    </source>
</evidence>
<accession>A0A2P8HCT9</accession>
<comment type="subcellular location">
    <subcellularLocation>
        <location evidence="1">Cell membrane</location>
        <topology evidence="1">Multi-pass membrane protein</topology>
    </subcellularLocation>
</comment>
<feature type="domain" description="MacB-like periplasmic core" evidence="8">
    <location>
        <begin position="20"/>
        <end position="239"/>
    </location>
</feature>
<reference evidence="9 10" key="1">
    <citation type="submission" date="2018-03" db="EMBL/GenBank/DDBJ databases">
        <title>Genomic Encyclopedia of Archaeal and Bacterial Type Strains, Phase II (KMG-II): from individual species to whole genera.</title>
        <authorList>
            <person name="Goeker M."/>
        </authorList>
    </citation>
    <scope>NUCLEOTIDE SEQUENCE [LARGE SCALE GENOMIC DNA]</scope>
    <source>
        <strain evidence="9 10">DSM 24859</strain>
    </source>
</reference>
<dbReference type="PROSITE" id="PS51257">
    <property type="entry name" value="PROKAR_LIPOPROTEIN"/>
    <property type="match status" value="1"/>
</dbReference>
<dbReference type="OrthoDB" id="5933722at2"/>
<evidence type="ECO:0000256" key="1">
    <source>
        <dbReference type="ARBA" id="ARBA00004651"/>
    </source>
</evidence>
<evidence type="ECO:0000256" key="5">
    <source>
        <dbReference type="ARBA" id="ARBA00023136"/>
    </source>
</evidence>
<feature type="transmembrane region" description="Helical" evidence="6">
    <location>
        <begin position="21"/>
        <end position="41"/>
    </location>
</feature>
<sequence>MLMNYFRTAIRHLLHNKAYSFINMIGLSLGLACAMLIILYVKDEISYDRFHRNVTKIYRIDRKIVRANGGMAKGSYTGYFQGPRFKADIPEIEDFVRLQPGQVDIRRGTDIQSQEVSYVDPDFFSVFNFPLLSGGPGALRELHSVVITEDMAKAQFGTTNAMGKILLLKEKDAFVPYVVSGVARNCPQNSSIKFQVLLPLNISASTENLNENWFNFNLNTFVVLRADADTKAVDAKMQKVFLADAKESIKMIREKYGIKNLGISYFLQPLTDIHLNKEISAEGGLSDASDPMFSYILSGIALFILLIACINFVNLTVAHSLKRAKEIGIRKVVGGGRNQLILQFLGESLLLCFAAFLLAIFIAQLLLPVFNQLSNKALAFSYLLDTKLVSGYIVLFLVTGSLAGIYPALVLSGYQPVQTLYSRFMPAGKNYLQKSLVVFQFVLASFLIMATFTLFFQLNYMSLQKLGYNDTDLVMVENWGMTRNEAEMFKTALMKNPAIIGVAPKNPGTPGTTVKINNGTDINIAYETVDEAYLSLLKIPIAQGRNFSPDFPADSSHSVLVNETFVKEAGWKDPIGQEVRFYDPEGKFTVVGVVKDHHYRPLTAKIAPQLFTMNPDNRFGMFYIKIAPHSEQKSLSYIESVFKKIFPLTPYSYDYKDRVNAESYEAEKKWKQMVLFGAVLTIFISCIGLFGLSILSTEKRTKEIGIRKVLGASVSSIVSTLSGDFLKLVIIALLVSMPTAWIAANKWLENYPYHITISWWMFALAGLIVLFISMTTVSFQAIKAAFSNPVKSLRSE</sequence>
<feature type="domain" description="ABC3 transporter permease C-terminal" evidence="7">
    <location>
        <begin position="676"/>
        <end position="789"/>
    </location>
</feature>
<dbReference type="PANTHER" id="PTHR30572">
    <property type="entry name" value="MEMBRANE COMPONENT OF TRANSPORTER-RELATED"/>
    <property type="match status" value="1"/>
</dbReference>
<keyword evidence="4 6" id="KW-1133">Transmembrane helix</keyword>
<evidence type="ECO:0000259" key="8">
    <source>
        <dbReference type="Pfam" id="PF12704"/>
    </source>
</evidence>
<dbReference type="EMBL" id="PYAW01000007">
    <property type="protein sequence ID" value="PSL43931.1"/>
    <property type="molecule type" value="Genomic_DNA"/>
</dbReference>
<gene>
    <name evidence="9" type="ORF">CLV51_107243</name>
</gene>
<feature type="domain" description="ABC3 transporter permease C-terminal" evidence="7">
    <location>
        <begin position="300"/>
        <end position="415"/>
    </location>
</feature>
<dbReference type="PANTHER" id="PTHR30572:SF18">
    <property type="entry name" value="ABC-TYPE MACROLIDE FAMILY EXPORT SYSTEM PERMEASE COMPONENT 2"/>
    <property type="match status" value="1"/>
</dbReference>
<dbReference type="Pfam" id="PF12704">
    <property type="entry name" value="MacB_PCD"/>
    <property type="match status" value="2"/>
</dbReference>
<feature type="transmembrane region" description="Helical" evidence="6">
    <location>
        <begin position="292"/>
        <end position="313"/>
    </location>
</feature>
<dbReference type="InterPro" id="IPR025857">
    <property type="entry name" value="MacB_PCD"/>
</dbReference>
<evidence type="ECO:0000256" key="6">
    <source>
        <dbReference type="SAM" id="Phobius"/>
    </source>
</evidence>
<dbReference type="AlphaFoldDB" id="A0A2P8HCT9"/>
<keyword evidence="2" id="KW-1003">Cell membrane</keyword>
<evidence type="ECO:0000256" key="4">
    <source>
        <dbReference type="ARBA" id="ARBA00022989"/>
    </source>
</evidence>
<feature type="transmembrane region" description="Helical" evidence="6">
    <location>
        <begin position="349"/>
        <end position="370"/>
    </location>
</feature>
<dbReference type="RefSeq" id="WP_106530894.1">
    <property type="nucleotide sequence ID" value="NZ_PYAW01000007.1"/>
</dbReference>
<protein>
    <submittedName>
        <fullName evidence="9">Putative ABC transport system permease protein</fullName>
    </submittedName>
</protein>
<keyword evidence="5 6" id="KW-0472">Membrane</keyword>
<dbReference type="Proteomes" id="UP000240971">
    <property type="component" value="Unassembled WGS sequence"/>
</dbReference>
<feature type="transmembrane region" description="Helical" evidence="6">
    <location>
        <begin position="757"/>
        <end position="782"/>
    </location>
</feature>
<evidence type="ECO:0000313" key="9">
    <source>
        <dbReference type="EMBL" id="PSL43931.1"/>
    </source>
</evidence>
<evidence type="ECO:0000313" key="10">
    <source>
        <dbReference type="Proteomes" id="UP000240971"/>
    </source>
</evidence>
<feature type="transmembrane region" description="Helical" evidence="6">
    <location>
        <begin position="390"/>
        <end position="414"/>
    </location>
</feature>
<name>A0A2P8HCT9_CHINA</name>
<dbReference type="InterPro" id="IPR003838">
    <property type="entry name" value="ABC3_permease_C"/>
</dbReference>
<dbReference type="Pfam" id="PF02687">
    <property type="entry name" value="FtsX"/>
    <property type="match status" value="2"/>
</dbReference>
<comment type="caution">
    <text evidence="9">The sequence shown here is derived from an EMBL/GenBank/DDBJ whole genome shotgun (WGS) entry which is preliminary data.</text>
</comment>
<keyword evidence="10" id="KW-1185">Reference proteome</keyword>
<proteinExistence type="predicted"/>
<dbReference type="GO" id="GO:0005886">
    <property type="term" value="C:plasma membrane"/>
    <property type="evidence" value="ECO:0007669"/>
    <property type="project" value="UniProtKB-SubCell"/>
</dbReference>
<feature type="domain" description="MacB-like periplasmic core" evidence="8">
    <location>
        <begin position="447"/>
        <end position="596"/>
    </location>
</feature>
<dbReference type="GO" id="GO:0022857">
    <property type="term" value="F:transmembrane transporter activity"/>
    <property type="evidence" value="ECO:0007669"/>
    <property type="project" value="TreeGrafter"/>
</dbReference>
<feature type="transmembrane region" description="Helical" evidence="6">
    <location>
        <begin position="673"/>
        <end position="697"/>
    </location>
</feature>
<evidence type="ECO:0000256" key="3">
    <source>
        <dbReference type="ARBA" id="ARBA00022692"/>
    </source>
</evidence>
<organism evidence="9 10">
    <name type="scientific">Chitinophaga niastensis</name>
    <dbReference type="NCBI Taxonomy" id="536980"/>
    <lineage>
        <taxon>Bacteria</taxon>
        <taxon>Pseudomonadati</taxon>
        <taxon>Bacteroidota</taxon>
        <taxon>Chitinophagia</taxon>
        <taxon>Chitinophagales</taxon>
        <taxon>Chitinophagaceae</taxon>
        <taxon>Chitinophaga</taxon>
    </lineage>
</organism>
<evidence type="ECO:0000256" key="2">
    <source>
        <dbReference type="ARBA" id="ARBA00022475"/>
    </source>
</evidence>
<feature type="transmembrane region" description="Helical" evidence="6">
    <location>
        <begin position="435"/>
        <end position="456"/>
    </location>
</feature>